<dbReference type="EC" id="7.2.2.13" evidence="8"/>
<keyword evidence="3" id="KW-0740">Sodium/potassium transport</keyword>
<evidence type="ECO:0000256" key="6">
    <source>
        <dbReference type="ARBA" id="ARBA00037422"/>
    </source>
</evidence>
<evidence type="ECO:0000256" key="7">
    <source>
        <dbReference type="ARBA" id="ARBA00038795"/>
    </source>
</evidence>
<dbReference type="Proteomes" id="UP000678499">
    <property type="component" value="Unassembled WGS sequence"/>
</dbReference>
<dbReference type="Gene3D" id="1.20.1110.10">
    <property type="entry name" value="Calcium-transporting ATPase, transmembrane domain"/>
    <property type="match status" value="1"/>
</dbReference>
<dbReference type="InterPro" id="IPR050510">
    <property type="entry name" value="Cation_transp_ATPase_P-type"/>
</dbReference>
<dbReference type="PRINTS" id="PR00121">
    <property type="entry name" value="NAKATPASE"/>
</dbReference>
<dbReference type="InterPro" id="IPR059000">
    <property type="entry name" value="ATPase_P-type_domA"/>
</dbReference>
<dbReference type="GO" id="GO:0036376">
    <property type="term" value="P:sodium ion export across plasma membrane"/>
    <property type="evidence" value="ECO:0007669"/>
    <property type="project" value="TreeGrafter"/>
</dbReference>
<feature type="transmembrane region" description="Helical" evidence="10">
    <location>
        <begin position="194"/>
        <end position="213"/>
    </location>
</feature>
<dbReference type="EMBL" id="CAJPEX010000245">
    <property type="protein sequence ID" value="CAG0914554.1"/>
    <property type="molecule type" value="Genomic_DNA"/>
</dbReference>
<keyword evidence="5" id="KW-0739">Sodium transport</keyword>
<dbReference type="AlphaFoldDB" id="A0A7R9BI69"/>
<evidence type="ECO:0000313" key="12">
    <source>
        <dbReference type="EMBL" id="CAD7274402.1"/>
    </source>
</evidence>
<comment type="subcellular location">
    <subcellularLocation>
        <location evidence="1">Cell membrane</location>
        <topology evidence="1">Multi-pass membrane protein</topology>
    </subcellularLocation>
</comment>
<keyword evidence="3" id="KW-0630">Potassium</keyword>
<evidence type="ECO:0000256" key="2">
    <source>
        <dbReference type="ARBA" id="ARBA00022475"/>
    </source>
</evidence>
<dbReference type="Gene3D" id="2.70.150.10">
    <property type="entry name" value="Calcium-transporting ATPase, cytoplasmic transduction domain A"/>
    <property type="match status" value="1"/>
</dbReference>
<dbReference type="InterPro" id="IPR004014">
    <property type="entry name" value="ATPase_P-typ_cation-transptr_N"/>
</dbReference>
<evidence type="ECO:0000256" key="4">
    <source>
        <dbReference type="ARBA" id="ARBA00023053"/>
    </source>
</evidence>
<comment type="catalytic activity">
    <reaction evidence="9">
        <text>K(+)(out) + Na(+)(in) + ATP + H2O = K(+)(in) + Na(+)(out) + ADP + phosphate + H(+)</text>
        <dbReference type="Rhea" id="RHEA:18353"/>
        <dbReference type="ChEBI" id="CHEBI:15377"/>
        <dbReference type="ChEBI" id="CHEBI:15378"/>
        <dbReference type="ChEBI" id="CHEBI:29101"/>
        <dbReference type="ChEBI" id="CHEBI:29103"/>
        <dbReference type="ChEBI" id="CHEBI:30616"/>
        <dbReference type="ChEBI" id="CHEBI:43474"/>
        <dbReference type="ChEBI" id="CHEBI:456216"/>
        <dbReference type="EC" id="7.2.2.13"/>
    </reaction>
</comment>
<dbReference type="PANTHER" id="PTHR43294">
    <property type="entry name" value="SODIUM/POTASSIUM-TRANSPORTING ATPASE SUBUNIT ALPHA"/>
    <property type="match status" value="1"/>
</dbReference>
<dbReference type="GO" id="GO:0005391">
    <property type="term" value="F:P-type sodium:potassium-exchanging transporter activity"/>
    <property type="evidence" value="ECO:0007669"/>
    <property type="project" value="UniProtKB-EC"/>
</dbReference>
<keyword evidence="10" id="KW-1133">Transmembrane helix</keyword>
<protein>
    <recommendedName>
        <fullName evidence="8">Na(+)/K(+)-exchanging ATPase</fullName>
        <ecNumber evidence="8">7.2.2.13</ecNumber>
    </recommendedName>
</protein>
<evidence type="ECO:0000259" key="11">
    <source>
        <dbReference type="SMART" id="SM00831"/>
    </source>
</evidence>
<name>A0A7R9BI69_9CRUS</name>
<keyword evidence="10" id="KW-0472">Membrane</keyword>
<evidence type="ECO:0000256" key="1">
    <source>
        <dbReference type="ARBA" id="ARBA00004651"/>
    </source>
</evidence>
<comment type="subunit">
    <text evidence="7">The sodium/potassium-transporting ATPase is composed of a catalytic alpha subunit, an auxiliary non-catalytic beta subunit and an additional regulatory subunit.</text>
</comment>
<evidence type="ECO:0000313" key="13">
    <source>
        <dbReference type="Proteomes" id="UP000678499"/>
    </source>
</evidence>
<dbReference type="SUPFAM" id="SSF81665">
    <property type="entry name" value="Calcium ATPase, transmembrane domain M"/>
    <property type="match status" value="1"/>
</dbReference>
<organism evidence="12">
    <name type="scientific">Notodromas monacha</name>
    <dbReference type="NCBI Taxonomy" id="399045"/>
    <lineage>
        <taxon>Eukaryota</taxon>
        <taxon>Metazoa</taxon>
        <taxon>Ecdysozoa</taxon>
        <taxon>Arthropoda</taxon>
        <taxon>Crustacea</taxon>
        <taxon>Oligostraca</taxon>
        <taxon>Ostracoda</taxon>
        <taxon>Podocopa</taxon>
        <taxon>Podocopida</taxon>
        <taxon>Cypridocopina</taxon>
        <taxon>Cypridoidea</taxon>
        <taxon>Cyprididae</taxon>
        <taxon>Notodromas</taxon>
    </lineage>
</organism>
<dbReference type="PANTHER" id="PTHR43294:SF13">
    <property type="entry name" value="SODIUM_POTASSIUM-TRANSPORTING ATPASE SUBUNIT ALPHA"/>
    <property type="match status" value="1"/>
</dbReference>
<keyword evidence="2" id="KW-1003">Cell membrane</keyword>
<dbReference type="InterPro" id="IPR008250">
    <property type="entry name" value="ATPase_P-typ_transduc_dom_A_sf"/>
</dbReference>
<sequence length="326" mass="36254">MCMPLQQQHLDTLQTRNDGTEETVSNNCSGSASVSIAASTVSTLESDLLTLLLRVLGIFSVSRVQREGFEYKCADLRNTANMADRKKAGKKTGKDLDALKRELEIDVHKVPIEELYRRFQVDPDKGLSDKEAKMRLERDGPNALTPPPTTPEWVKFCKNLFGGFALLLWIGAILCFVAYSIQASTFEEPPDDNLYLGCVLAAVVIVTGIFSYYQEAKSSKIMDSFKNMVPQYALVHRDGQKLTVRAEELVVGDVVDVKFGDRIPADLRVIEARAFKVDNSSLTGESEPQSRSCDFTHENPLETRNLAFFSTNAVEGKLIPILIHSN</sequence>
<evidence type="ECO:0000256" key="5">
    <source>
        <dbReference type="ARBA" id="ARBA00023201"/>
    </source>
</evidence>
<dbReference type="GO" id="GO:1902600">
    <property type="term" value="P:proton transmembrane transport"/>
    <property type="evidence" value="ECO:0007669"/>
    <property type="project" value="TreeGrafter"/>
</dbReference>
<dbReference type="Pfam" id="PF00122">
    <property type="entry name" value="E1-E2_ATPase"/>
    <property type="match status" value="1"/>
</dbReference>
<dbReference type="GO" id="GO:0005886">
    <property type="term" value="C:plasma membrane"/>
    <property type="evidence" value="ECO:0007669"/>
    <property type="project" value="UniProtKB-SubCell"/>
</dbReference>
<dbReference type="SMART" id="SM00831">
    <property type="entry name" value="Cation_ATPase_N"/>
    <property type="match status" value="1"/>
</dbReference>
<keyword evidence="10" id="KW-0812">Transmembrane</keyword>
<proteinExistence type="predicted"/>
<evidence type="ECO:0000256" key="3">
    <source>
        <dbReference type="ARBA" id="ARBA00022607"/>
    </source>
</evidence>
<dbReference type="GO" id="GO:0006883">
    <property type="term" value="P:intracellular sodium ion homeostasis"/>
    <property type="evidence" value="ECO:0007669"/>
    <property type="project" value="TreeGrafter"/>
</dbReference>
<comment type="function">
    <text evidence="6">This is the catalytic component of the active enzyme, which catalyzes the hydrolysis of ATP coupled with the exchange of sodium and potassium ions across the plasma membrane. This action creates the electrochemical gradient of sodium and potassium ions, providing the energy for active transport of various nutrients.</text>
</comment>
<keyword evidence="5" id="KW-0813">Transport</keyword>
<dbReference type="GO" id="GO:1990573">
    <property type="term" value="P:potassium ion import across plasma membrane"/>
    <property type="evidence" value="ECO:0007669"/>
    <property type="project" value="TreeGrafter"/>
</dbReference>
<keyword evidence="4" id="KW-0915">Sodium</keyword>
<dbReference type="Pfam" id="PF00690">
    <property type="entry name" value="Cation_ATPase_N"/>
    <property type="match status" value="1"/>
</dbReference>
<accession>A0A7R9BI69</accession>
<dbReference type="SUPFAM" id="SSF81653">
    <property type="entry name" value="Calcium ATPase, transduction domain A"/>
    <property type="match status" value="1"/>
</dbReference>
<keyword evidence="3" id="KW-0633">Potassium transport</keyword>
<feature type="domain" description="Cation-transporting P-type ATPase N-terminal" evidence="11">
    <location>
        <begin position="106"/>
        <end position="180"/>
    </location>
</feature>
<feature type="transmembrane region" description="Helical" evidence="10">
    <location>
        <begin position="160"/>
        <end position="182"/>
    </location>
</feature>
<dbReference type="FunFam" id="2.70.150.10:FF:000003">
    <property type="entry name" value="Sodium/potassium-transporting ATPase subunit alpha"/>
    <property type="match status" value="1"/>
</dbReference>
<keyword evidence="5" id="KW-0406">Ion transport</keyword>
<reference evidence="12" key="1">
    <citation type="submission" date="2020-11" db="EMBL/GenBank/DDBJ databases">
        <authorList>
            <person name="Tran Van P."/>
        </authorList>
    </citation>
    <scope>NUCLEOTIDE SEQUENCE</scope>
</reference>
<keyword evidence="13" id="KW-1185">Reference proteome</keyword>
<dbReference type="OrthoDB" id="158672at2759"/>
<gene>
    <name evidence="12" type="ORF">NMOB1V02_LOCUS2233</name>
</gene>
<evidence type="ECO:0000256" key="8">
    <source>
        <dbReference type="ARBA" id="ARBA00039096"/>
    </source>
</evidence>
<evidence type="ECO:0000256" key="10">
    <source>
        <dbReference type="SAM" id="Phobius"/>
    </source>
</evidence>
<dbReference type="InterPro" id="IPR023298">
    <property type="entry name" value="ATPase_P-typ_TM_dom_sf"/>
</dbReference>
<dbReference type="GO" id="GO:0030007">
    <property type="term" value="P:intracellular potassium ion homeostasis"/>
    <property type="evidence" value="ECO:0007669"/>
    <property type="project" value="TreeGrafter"/>
</dbReference>
<evidence type="ECO:0000256" key="9">
    <source>
        <dbReference type="ARBA" id="ARBA00049388"/>
    </source>
</evidence>
<dbReference type="EMBL" id="OA882282">
    <property type="protein sequence ID" value="CAD7274402.1"/>
    <property type="molecule type" value="Genomic_DNA"/>
</dbReference>